<evidence type="ECO:0000313" key="2">
    <source>
        <dbReference type="EMBL" id="MBF7810070.1"/>
    </source>
</evidence>
<dbReference type="RefSeq" id="WP_012059343.1">
    <property type="nucleotide sequence ID" value="NZ_CP073279.1"/>
</dbReference>
<accession>A0AAE2UYW5</accession>
<dbReference type="AlphaFoldDB" id="A0AAE2UYW5"/>
<evidence type="ECO:0000259" key="1">
    <source>
        <dbReference type="Pfam" id="PF03235"/>
    </source>
</evidence>
<protein>
    <submittedName>
        <fullName evidence="2">DUF262 domain-containing protein</fullName>
    </submittedName>
</protein>
<proteinExistence type="predicted"/>
<dbReference type="PANTHER" id="PTHR39639:SF1">
    <property type="entry name" value="DUF262 DOMAIN-CONTAINING PROTEIN"/>
    <property type="match status" value="1"/>
</dbReference>
<gene>
    <name evidence="2" type="ORF">IS491_15625</name>
</gene>
<feature type="domain" description="GmrSD restriction endonucleases N-terminal" evidence="1">
    <location>
        <begin position="44"/>
        <end position="230"/>
    </location>
</feature>
<comment type="caution">
    <text evidence="2">The sequence shown here is derived from an EMBL/GenBank/DDBJ whole genome shotgun (WGS) entry which is preliminary data.</text>
</comment>
<dbReference type="EMBL" id="JADOEF010000001">
    <property type="protein sequence ID" value="MBF7810070.1"/>
    <property type="molecule type" value="Genomic_DNA"/>
</dbReference>
<sequence>MEEKNYNVDDIEKQDEELTEQKDYSFIENTNVTQYKADLAFKTLIDGFDDLLYVIPKYQRKYIWSKEQVENLAISLIRGLPIPPIYVYRSGKNKLEILDGQQRILSLFLYYKGKYIKNSTNTQVELQRLMSDERLNRDEITFEKLLEDQYPLKDVTYELKYREDDTEKVINIRYDKLPKEIRRTVDFTTISVIEIKVDDEKQKNRILYKVFENLNSGGTELKNQELRNGVYQCEFYDMLHEINNTNEKWRKIYGEKHRHSRDVELLLRFAALQYYFKLENGSIKLYNYENSYPKFLNDFSDEAIHFDKATIDMYKENIESFIDKIEIGDRIANLLLESLYLASIYVNGKYKIGNDFCKAIANDSSYEKYVLSSSSSKSKVQGRLNYVYEELSKYVDRNKK</sequence>
<reference evidence="2" key="1">
    <citation type="submission" date="2020-11" db="EMBL/GenBank/DDBJ databases">
        <authorList>
            <person name="Thieme N."/>
            <person name="Liebl W."/>
            <person name="Zverlov V."/>
        </authorList>
    </citation>
    <scope>NUCLEOTIDE SEQUENCE</scope>
    <source>
        <strain evidence="2">NT08</strain>
    </source>
</reference>
<name>A0AAE2UYW5_CLOBE</name>
<organism evidence="2 3">
    <name type="scientific">Clostridium beijerinckii</name>
    <name type="common">Clostridium MP</name>
    <dbReference type="NCBI Taxonomy" id="1520"/>
    <lineage>
        <taxon>Bacteria</taxon>
        <taxon>Bacillati</taxon>
        <taxon>Bacillota</taxon>
        <taxon>Clostridia</taxon>
        <taxon>Eubacteriales</taxon>
        <taxon>Clostridiaceae</taxon>
        <taxon>Clostridium</taxon>
    </lineage>
</organism>
<dbReference type="InterPro" id="IPR004919">
    <property type="entry name" value="GmrSD_N"/>
</dbReference>
<dbReference type="Proteomes" id="UP000631418">
    <property type="component" value="Unassembled WGS sequence"/>
</dbReference>
<evidence type="ECO:0000313" key="3">
    <source>
        <dbReference type="Proteomes" id="UP000631418"/>
    </source>
</evidence>
<dbReference type="Pfam" id="PF03235">
    <property type="entry name" value="GmrSD_N"/>
    <property type="match status" value="1"/>
</dbReference>
<dbReference type="PANTHER" id="PTHR39639">
    <property type="entry name" value="CHROMOSOME 16, WHOLE GENOME SHOTGUN SEQUENCE"/>
    <property type="match status" value="1"/>
</dbReference>